<name>I2FN64_USTHO</name>
<feature type="transmembrane region" description="Helical" evidence="1">
    <location>
        <begin position="248"/>
        <end position="272"/>
    </location>
</feature>
<feature type="transmembrane region" description="Helical" evidence="1">
    <location>
        <begin position="217"/>
        <end position="236"/>
    </location>
</feature>
<organism evidence="2 3">
    <name type="scientific">Ustilago hordei</name>
    <name type="common">Barley covered smut fungus</name>
    <dbReference type="NCBI Taxonomy" id="120017"/>
    <lineage>
        <taxon>Eukaryota</taxon>
        <taxon>Fungi</taxon>
        <taxon>Dikarya</taxon>
        <taxon>Basidiomycota</taxon>
        <taxon>Ustilaginomycotina</taxon>
        <taxon>Ustilaginomycetes</taxon>
        <taxon>Ustilaginales</taxon>
        <taxon>Ustilaginaceae</taxon>
        <taxon>Ustilago</taxon>
    </lineage>
</organism>
<evidence type="ECO:0000313" key="3">
    <source>
        <dbReference type="Proteomes" id="UP000006174"/>
    </source>
</evidence>
<dbReference type="EMBL" id="CAGI01000133">
    <property type="protein sequence ID" value="CCF48357.1"/>
    <property type="molecule type" value="Genomic_DNA"/>
</dbReference>
<accession>I2FN64</accession>
<gene>
    <name evidence="2" type="ORF">UHOR_13140</name>
</gene>
<keyword evidence="1" id="KW-0812">Transmembrane</keyword>
<feature type="transmembrane region" description="Helical" evidence="1">
    <location>
        <begin position="284"/>
        <end position="303"/>
    </location>
</feature>
<sequence length="317" mass="36069">MSCAANAPVSECNINYALPPTGKAVVDWVIGGLFCSFYTAIAYNTFQAFRRKSTLRLPWVSLLFFAGFRCAGFLMRAWVDDHPVQQDSSFKQAKDWVTLLTASYSIIAAGTTFFLIFLGSVLVAFRRASRAAQLLGDRSYACTFSKTRHIESDLGSINPQDLDEREFSIRRWEDRAMMAFRIFVVAVAALNIVGALRQFDYYWLNYDQGLALRKAGGLIQIVTGALILLVLLFIYFKYNSPKATRPAFLLFSLNILPLYCITLVFNILRVFQPLDAEINQSPDFTYYLQVLPDCLNLFLLLIFNYDRLLDYNAINSR</sequence>
<keyword evidence="1" id="KW-0472">Membrane</keyword>
<dbReference type="HOGENOM" id="CLU_877718_0_0_1"/>
<protein>
    <submittedName>
        <fullName evidence="2">Uncharacterized protein</fullName>
    </submittedName>
</protein>
<dbReference type="OrthoDB" id="2550878at2759"/>
<keyword evidence="3" id="KW-1185">Reference proteome</keyword>
<reference evidence="2 3" key="1">
    <citation type="journal article" date="2012" name="Plant Cell">
        <title>Genome comparison of barley and maize smut fungi reveals targeted loss of RNA silencing components and species-specific presence of transposable elements.</title>
        <authorList>
            <person name="Laurie J.D."/>
            <person name="Ali S."/>
            <person name="Linning R."/>
            <person name="Mannhaupt G."/>
            <person name="Wong P."/>
            <person name="Gueldener U."/>
            <person name="Muensterkoetter M."/>
            <person name="Moore R."/>
            <person name="Kahmann R."/>
            <person name="Bakkeren G."/>
            <person name="Schirawski J."/>
        </authorList>
    </citation>
    <scope>NUCLEOTIDE SEQUENCE [LARGE SCALE GENOMIC DNA]</scope>
    <source>
        <strain evidence="3">Uh4875-4</strain>
    </source>
</reference>
<feature type="transmembrane region" description="Helical" evidence="1">
    <location>
        <begin position="58"/>
        <end position="79"/>
    </location>
</feature>
<feature type="transmembrane region" description="Helical" evidence="1">
    <location>
        <begin position="178"/>
        <end position="197"/>
    </location>
</feature>
<dbReference type="Proteomes" id="UP000006174">
    <property type="component" value="Unassembled WGS sequence"/>
</dbReference>
<comment type="caution">
    <text evidence="2">The sequence shown here is derived from an EMBL/GenBank/DDBJ whole genome shotgun (WGS) entry which is preliminary data.</text>
</comment>
<evidence type="ECO:0000313" key="2">
    <source>
        <dbReference type="EMBL" id="CCF48357.1"/>
    </source>
</evidence>
<dbReference type="AlphaFoldDB" id="I2FN64"/>
<proteinExistence type="predicted"/>
<feature type="transmembrane region" description="Helical" evidence="1">
    <location>
        <begin position="28"/>
        <end position="46"/>
    </location>
</feature>
<evidence type="ECO:0000256" key="1">
    <source>
        <dbReference type="SAM" id="Phobius"/>
    </source>
</evidence>
<keyword evidence="1" id="KW-1133">Transmembrane helix</keyword>
<feature type="transmembrane region" description="Helical" evidence="1">
    <location>
        <begin position="99"/>
        <end position="125"/>
    </location>
</feature>